<dbReference type="PANTHER" id="PTHR38448:SF1">
    <property type="entry name" value="YLBF FAMILY REGULATOR"/>
    <property type="match status" value="1"/>
</dbReference>
<dbReference type="Proteomes" id="UP001589609">
    <property type="component" value="Unassembled WGS sequence"/>
</dbReference>
<accession>A0ABV5WPH7</accession>
<gene>
    <name evidence="1" type="ORF">ACFFMS_29390</name>
</gene>
<organism evidence="1 2">
    <name type="scientific">Ectobacillus funiculus</name>
    <dbReference type="NCBI Taxonomy" id="137993"/>
    <lineage>
        <taxon>Bacteria</taxon>
        <taxon>Bacillati</taxon>
        <taxon>Bacillota</taxon>
        <taxon>Bacilli</taxon>
        <taxon>Bacillales</taxon>
        <taxon>Bacillaceae</taxon>
        <taxon>Ectobacillus</taxon>
    </lineage>
</organism>
<dbReference type="PIRSF" id="PIRSF021287">
    <property type="entry name" value="Biofilm_formation_YmcA"/>
    <property type="match status" value="1"/>
</dbReference>
<protein>
    <submittedName>
        <fullName evidence="1">RicAFT regulatory complex protein RicA family protein</fullName>
    </submittedName>
</protein>
<dbReference type="InterPro" id="IPR052767">
    <property type="entry name" value="Bact_com_dev_regulator"/>
</dbReference>
<dbReference type="PANTHER" id="PTHR38448">
    <property type="entry name" value="REGULATORY PROTEIN YLBF-RELATED"/>
    <property type="match status" value="1"/>
</dbReference>
<dbReference type="EMBL" id="JBHMAF010000196">
    <property type="protein sequence ID" value="MFB9762343.1"/>
    <property type="molecule type" value="Genomic_DNA"/>
</dbReference>
<dbReference type="SUPFAM" id="SSF158622">
    <property type="entry name" value="YheA/YmcA-like"/>
    <property type="match status" value="1"/>
</dbReference>
<reference evidence="1 2" key="1">
    <citation type="submission" date="2024-09" db="EMBL/GenBank/DDBJ databases">
        <authorList>
            <person name="Sun Q."/>
            <person name="Mori K."/>
        </authorList>
    </citation>
    <scope>NUCLEOTIDE SEQUENCE [LARGE SCALE GENOMIC DNA]</scope>
    <source>
        <strain evidence="1 2">JCM 11201</strain>
    </source>
</reference>
<comment type="caution">
    <text evidence="1">The sequence shown here is derived from an EMBL/GenBank/DDBJ whole genome shotgun (WGS) entry which is preliminary data.</text>
</comment>
<keyword evidence="2" id="KW-1185">Reference proteome</keyword>
<evidence type="ECO:0000313" key="1">
    <source>
        <dbReference type="EMBL" id="MFB9762343.1"/>
    </source>
</evidence>
<dbReference type="InterPro" id="IPR023378">
    <property type="entry name" value="YheA/YmcA-like_dom_sf"/>
</dbReference>
<proteinExistence type="predicted"/>
<dbReference type="Pfam" id="PF06133">
    <property type="entry name" value="Com_YlbF"/>
    <property type="match status" value="1"/>
</dbReference>
<sequence>MTQYTKDDIVARARELAKMISETEEVDFFKRAEAKIHQNETIKQTISQIKALQKQAVNLQHYGKTEALKKVEAEIDALQDKLDEIPIVQEFQSSQTYVNDLLQLVANTISNTVTDEILLSTGGDVLMGETGAEVQSKHSGSCGTGCGCS</sequence>
<name>A0ABV5WPH7_9BACI</name>
<dbReference type="InterPro" id="IPR016783">
    <property type="entry name" value="Biofilm_formation_YmcA"/>
</dbReference>
<evidence type="ECO:0000313" key="2">
    <source>
        <dbReference type="Proteomes" id="UP001589609"/>
    </source>
</evidence>
<dbReference type="Gene3D" id="1.20.1500.10">
    <property type="entry name" value="YheA/YmcA-like"/>
    <property type="match status" value="1"/>
</dbReference>
<dbReference type="RefSeq" id="WP_129726726.1">
    <property type="nucleotide sequence ID" value="NZ_JBHMAF010000196.1"/>
</dbReference>
<dbReference type="InterPro" id="IPR010368">
    <property type="entry name" value="Com_YlbF"/>
</dbReference>